<gene>
    <name evidence="1" type="ORF">AC244_34870</name>
</gene>
<dbReference type="Gene3D" id="1.10.10.10">
    <property type="entry name" value="Winged helix-like DNA-binding domain superfamily/Winged helix DNA-binding domain"/>
    <property type="match status" value="1"/>
</dbReference>
<dbReference type="EMBL" id="LGAP01000085">
    <property type="protein sequence ID" value="KOF12353.1"/>
    <property type="molecule type" value="Genomic_DNA"/>
</dbReference>
<dbReference type="Proteomes" id="UP000037425">
    <property type="component" value="Unassembled WGS sequence"/>
</dbReference>
<dbReference type="InterPro" id="IPR036390">
    <property type="entry name" value="WH_DNA-bd_sf"/>
</dbReference>
<sequence>MNQLLDQNTPARPATFTAKQGQYLAFIWAYSQINDRAPAEADFQRYFKVTAPSVHQMLKTLDQIGLIKKQPGVARSIQLLVPPQELPILGIDNPS</sequence>
<dbReference type="AlphaFoldDB" id="A0A0L8BCJ4"/>
<organism evidence="1 2">
    <name type="scientific">Ensifer adhaerens</name>
    <name type="common">Sinorhizobium morelense</name>
    <dbReference type="NCBI Taxonomy" id="106592"/>
    <lineage>
        <taxon>Bacteria</taxon>
        <taxon>Pseudomonadati</taxon>
        <taxon>Pseudomonadota</taxon>
        <taxon>Alphaproteobacteria</taxon>
        <taxon>Hyphomicrobiales</taxon>
        <taxon>Rhizobiaceae</taxon>
        <taxon>Sinorhizobium/Ensifer group</taxon>
        <taxon>Ensifer</taxon>
    </lineage>
</organism>
<dbReference type="OrthoDB" id="9802364at2"/>
<reference evidence="2" key="1">
    <citation type="submission" date="2015-07" db="EMBL/GenBank/DDBJ databases">
        <title>Whole genome sequence of an Ensifer adhaerens strain isolated from a cave pool in the Wind Cave National Park.</title>
        <authorList>
            <person name="Eng W.W.H."/>
            <person name="Gan H.M."/>
            <person name="Barton H.A."/>
            <person name="Savka M.A."/>
        </authorList>
    </citation>
    <scope>NUCLEOTIDE SEQUENCE [LARGE SCALE GENOMIC DNA]</scope>
    <source>
        <strain evidence="2">SD006</strain>
    </source>
</reference>
<name>A0A0L8BCJ4_ENSAD</name>
<dbReference type="PATRIC" id="fig|106592.7.peg.7376"/>
<protein>
    <submittedName>
        <fullName evidence="1">Transcriptional regulator</fullName>
    </submittedName>
</protein>
<dbReference type="InterPro" id="IPR036388">
    <property type="entry name" value="WH-like_DNA-bd_sf"/>
</dbReference>
<dbReference type="RefSeq" id="WP_053253365.1">
    <property type="nucleotide sequence ID" value="NZ_LGAP01000085.1"/>
</dbReference>
<accession>A0A0L8BCJ4</accession>
<dbReference type="SUPFAM" id="SSF46785">
    <property type="entry name" value="Winged helix' DNA-binding domain"/>
    <property type="match status" value="1"/>
</dbReference>
<proteinExistence type="predicted"/>
<comment type="caution">
    <text evidence="1">The sequence shown here is derived from an EMBL/GenBank/DDBJ whole genome shotgun (WGS) entry which is preliminary data.</text>
</comment>
<evidence type="ECO:0000313" key="2">
    <source>
        <dbReference type="Proteomes" id="UP000037425"/>
    </source>
</evidence>
<evidence type="ECO:0000313" key="1">
    <source>
        <dbReference type="EMBL" id="KOF12353.1"/>
    </source>
</evidence>